<dbReference type="Proteomes" id="UP000197619">
    <property type="component" value="Unassembled WGS sequence"/>
</dbReference>
<dbReference type="AlphaFoldDB" id="A0A218U8P5"/>
<feature type="region of interest" description="Disordered" evidence="1">
    <location>
        <begin position="112"/>
        <end position="165"/>
    </location>
</feature>
<feature type="region of interest" description="Disordered" evidence="1">
    <location>
        <begin position="42"/>
        <end position="69"/>
    </location>
</feature>
<evidence type="ECO:0000256" key="1">
    <source>
        <dbReference type="SAM" id="MobiDB-lite"/>
    </source>
</evidence>
<feature type="compositionally biased region" description="Basic residues" evidence="1">
    <location>
        <begin position="50"/>
        <end position="69"/>
    </location>
</feature>
<evidence type="ECO:0000313" key="2">
    <source>
        <dbReference type="EMBL" id="OWK49772.1"/>
    </source>
</evidence>
<dbReference type="EMBL" id="MUZQ01000716">
    <property type="protein sequence ID" value="OWK49772.1"/>
    <property type="molecule type" value="Genomic_DNA"/>
</dbReference>
<comment type="caution">
    <text evidence="2">The sequence shown here is derived from an EMBL/GenBank/DDBJ whole genome shotgun (WGS) entry which is preliminary data.</text>
</comment>
<gene>
    <name evidence="2" type="ORF">RLOC_00001496</name>
</gene>
<feature type="compositionally biased region" description="Low complexity" evidence="1">
    <location>
        <begin position="125"/>
        <end position="154"/>
    </location>
</feature>
<organism evidence="2 3">
    <name type="scientific">Lonchura striata</name>
    <name type="common">white-rumped munia</name>
    <dbReference type="NCBI Taxonomy" id="40157"/>
    <lineage>
        <taxon>Eukaryota</taxon>
        <taxon>Metazoa</taxon>
        <taxon>Chordata</taxon>
        <taxon>Craniata</taxon>
        <taxon>Vertebrata</taxon>
        <taxon>Euteleostomi</taxon>
        <taxon>Archelosauria</taxon>
        <taxon>Archosauria</taxon>
        <taxon>Dinosauria</taxon>
        <taxon>Saurischia</taxon>
        <taxon>Theropoda</taxon>
        <taxon>Coelurosauria</taxon>
        <taxon>Aves</taxon>
        <taxon>Neognathae</taxon>
        <taxon>Neoaves</taxon>
        <taxon>Telluraves</taxon>
        <taxon>Australaves</taxon>
        <taxon>Passeriformes</taxon>
        <taxon>Passeroidea</taxon>
        <taxon>Estrildidae</taxon>
        <taxon>Estrildinae</taxon>
        <taxon>Lonchura</taxon>
    </lineage>
</organism>
<accession>A0A218U8P5</accession>
<name>A0A218U8P5_9PASE</name>
<reference evidence="2 3" key="1">
    <citation type="submission" date="2017-05" db="EMBL/GenBank/DDBJ databases">
        <title>Genome of assembly of the Bengalese finch, Lonchura striata domestica.</title>
        <authorList>
            <person name="Colquitt B.M."/>
            <person name="Brainard M.S."/>
        </authorList>
    </citation>
    <scope>NUCLEOTIDE SEQUENCE [LARGE SCALE GENOMIC DNA]</scope>
    <source>
        <strain evidence="2">White83orange57</strain>
    </source>
</reference>
<protein>
    <submittedName>
        <fullName evidence="2">Uncharacterized protein</fullName>
    </submittedName>
</protein>
<sequence>MFFLPFFWVFFCFFLVHTGPYWFILVYTGPYWFLLVFSPPSAVQPDPGRAPRRRPAGRPGRALRGHERRRRRLHLRALHARVPLQGGRVPELPRALRLGALPAAPLGPRLVPGAGPARAAHGRAPRAQGQGGRALPAPAARGGAVPGAVPARGRGAPRDPSPTPR</sequence>
<keyword evidence="3" id="KW-1185">Reference proteome</keyword>
<proteinExistence type="predicted"/>
<evidence type="ECO:0000313" key="3">
    <source>
        <dbReference type="Proteomes" id="UP000197619"/>
    </source>
</evidence>